<proteinExistence type="predicted"/>
<sequence>MFDSEDSASNTSPPGIQISTILLRQSWPWYGRWGSNYIYGTSTVLCGLVYHLEGRDDTYPVMEKRHNPDIHTALDWLKRTQNSDGRWGERLETYYNPGLAANGPSTALQTAWALMGLLAHLPPVDTSIIRGIRYLSPTQIKEGELSGSWKEDHYTGTGFPNHFYLCYILYSQYFPMMALGRYTSLSGYRSLKDLDSSVGNHTPKYALHG</sequence>
<dbReference type="PANTHER" id="PTHR11764:SF82">
    <property type="entry name" value="TERPENE CYCLASE_MUTASE FAMILY MEMBER"/>
    <property type="match status" value="1"/>
</dbReference>
<dbReference type="EMBL" id="ML736229">
    <property type="protein sequence ID" value="KAE8377110.1"/>
    <property type="molecule type" value="Genomic_DNA"/>
</dbReference>
<dbReference type="GO" id="GO:0016740">
    <property type="term" value="F:transferase activity"/>
    <property type="evidence" value="ECO:0007669"/>
    <property type="project" value="UniProtKB-KW"/>
</dbReference>
<dbReference type="PANTHER" id="PTHR11764">
    <property type="entry name" value="TERPENE CYCLASE/MUTASE FAMILY MEMBER"/>
    <property type="match status" value="1"/>
</dbReference>
<dbReference type="Proteomes" id="UP000326198">
    <property type="component" value="Unassembled WGS sequence"/>
</dbReference>
<reference evidence="3 4" key="1">
    <citation type="submission" date="2019-04" db="EMBL/GenBank/DDBJ databases">
        <title>Friends and foes A comparative genomics studyof 23 Aspergillus species from section Flavi.</title>
        <authorList>
            <consortium name="DOE Joint Genome Institute"/>
            <person name="Kjaerbolling I."/>
            <person name="Vesth T."/>
            <person name="Frisvad J.C."/>
            <person name="Nybo J.L."/>
            <person name="Theobald S."/>
            <person name="Kildgaard S."/>
            <person name="Isbrandt T."/>
            <person name="Kuo A."/>
            <person name="Sato A."/>
            <person name="Lyhne E.K."/>
            <person name="Kogle M.E."/>
            <person name="Wiebenga A."/>
            <person name="Kun R.S."/>
            <person name="Lubbers R.J."/>
            <person name="Makela M.R."/>
            <person name="Barry K."/>
            <person name="Chovatia M."/>
            <person name="Clum A."/>
            <person name="Daum C."/>
            <person name="Haridas S."/>
            <person name="He G."/>
            <person name="LaButti K."/>
            <person name="Lipzen A."/>
            <person name="Mondo S."/>
            <person name="Riley R."/>
            <person name="Salamov A."/>
            <person name="Simmons B.A."/>
            <person name="Magnuson J.K."/>
            <person name="Henrissat B."/>
            <person name="Mortensen U.H."/>
            <person name="Larsen T.O."/>
            <person name="Devries R.P."/>
            <person name="Grigoriev I.V."/>
            <person name="Machida M."/>
            <person name="Baker S.E."/>
            <person name="Andersen M.R."/>
        </authorList>
    </citation>
    <scope>NUCLEOTIDE SEQUENCE [LARGE SCALE GENOMIC DNA]</scope>
    <source>
        <strain evidence="3 4">IBT 29228</strain>
    </source>
</reference>
<keyword evidence="1" id="KW-0677">Repeat</keyword>
<dbReference type="InterPro" id="IPR032696">
    <property type="entry name" value="SQ_cyclase_C"/>
</dbReference>
<accession>A0A5N7B6W3</accession>
<dbReference type="Gene3D" id="1.50.10.20">
    <property type="match status" value="1"/>
</dbReference>
<evidence type="ECO:0000259" key="2">
    <source>
        <dbReference type="Pfam" id="PF13243"/>
    </source>
</evidence>
<organism evidence="3 4">
    <name type="scientific">Aspergillus bertholletiae</name>
    <dbReference type="NCBI Taxonomy" id="1226010"/>
    <lineage>
        <taxon>Eukaryota</taxon>
        <taxon>Fungi</taxon>
        <taxon>Dikarya</taxon>
        <taxon>Ascomycota</taxon>
        <taxon>Pezizomycotina</taxon>
        <taxon>Eurotiomycetes</taxon>
        <taxon>Eurotiomycetidae</taxon>
        <taxon>Eurotiales</taxon>
        <taxon>Aspergillaceae</taxon>
        <taxon>Aspergillus</taxon>
        <taxon>Aspergillus subgen. Circumdati</taxon>
    </lineage>
</organism>
<name>A0A5N7B6W3_9EURO</name>
<dbReference type="AlphaFoldDB" id="A0A5N7B6W3"/>
<protein>
    <submittedName>
        <fullName evidence="3">Terpenoid cyclases/protein prenyltransferase alpha-alpha toroid</fullName>
    </submittedName>
</protein>
<dbReference type="OrthoDB" id="21502at2759"/>
<dbReference type="InterPro" id="IPR008930">
    <property type="entry name" value="Terpenoid_cyclase/PrenylTrfase"/>
</dbReference>
<evidence type="ECO:0000313" key="4">
    <source>
        <dbReference type="Proteomes" id="UP000326198"/>
    </source>
</evidence>
<evidence type="ECO:0000256" key="1">
    <source>
        <dbReference type="ARBA" id="ARBA00022737"/>
    </source>
</evidence>
<feature type="domain" description="Squalene cyclase C-terminal" evidence="2">
    <location>
        <begin position="26"/>
        <end position="183"/>
    </location>
</feature>
<dbReference type="Pfam" id="PF13243">
    <property type="entry name" value="SQHop_cyclase_C"/>
    <property type="match status" value="1"/>
</dbReference>
<dbReference type="GO" id="GO:0016866">
    <property type="term" value="F:intramolecular transferase activity"/>
    <property type="evidence" value="ECO:0007669"/>
    <property type="project" value="InterPro"/>
</dbReference>
<gene>
    <name evidence="3" type="ORF">BDV26DRAFT_293537</name>
</gene>
<dbReference type="InterPro" id="IPR018333">
    <property type="entry name" value="Squalene_cyclase"/>
</dbReference>
<dbReference type="GO" id="GO:0016104">
    <property type="term" value="P:triterpenoid biosynthetic process"/>
    <property type="evidence" value="ECO:0007669"/>
    <property type="project" value="InterPro"/>
</dbReference>
<evidence type="ECO:0000313" key="3">
    <source>
        <dbReference type="EMBL" id="KAE8377110.1"/>
    </source>
</evidence>
<dbReference type="GO" id="GO:0005811">
    <property type="term" value="C:lipid droplet"/>
    <property type="evidence" value="ECO:0007669"/>
    <property type="project" value="InterPro"/>
</dbReference>
<dbReference type="SUPFAM" id="SSF48239">
    <property type="entry name" value="Terpenoid cyclases/Protein prenyltransferases"/>
    <property type="match status" value="1"/>
</dbReference>
<keyword evidence="4" id="KW-1185">Reference proteome</keyword>
<keyword evidence="3" id="KW-0808">Transferase</keyword>